<comment type="caution">
    <text evidence="3">The sequence shown here is derived from an EMBL/GenBank/DDBJ whole genome shotgun (WGS) entry which is preliminary data.</text>
</comment>
<evidence type="ECO:0000259" key="2">
    <source>
        <dbReference type="Pfam" id="PF24883"/>
    </source>
</evidence>
<evidence type="ECO:0000256" key="1">
    <source>
        <dbReference type="ARBA" id="ARBA00022737"/>
    </source>
</evidence>
<gene>
    <name evidence="3" type="ORF">B0T22DRAFT_519367</name>
</gene>
<reference evidence="3" key="1">
    <citation type="journal article" date="2023" name="Mol. Phylogenet. Evol.">
        <title>Genome-scale phylogeny and comparative genomics of the fungal order Sordariales.</title>
        <authorList>
            <person name="Hensen N."/>
            <person name="Bonometti L."/>
            <person name="Westerberg I."/>
            <person name="Brannstrom I.O."/>
            <person name="Guillou S."/>
            <person name="Cros-Aarteil S."/>
            <person name="Calhoun S."/>
            <person name="Haridas S."/>
            <person name="Kuo A."/>
            <person name="Mondo S."/>
            <person name="Pangilinan J."/>
            <person name="Riley R."/>
            <person name="LaButti K."/>
            <person name="Andreopoulos B."/>
            <person name="Lipzen A."/>
            <person name="Chen C."/>
            <person name="Yan M."/>
            <person name="Daum C."/>
            <person name="Ng V."/>
            <person name="Clum A."/>
            <person name="Steindorff A."/>
            <person name="Ohm R.A."/>
            <person name="Martin F."/>
            <person name="Silar P."/>
            <person name="Natvig D.O."/>
            <person name="Lalanne C."/>
            <person name="Gautier V."/>
            <person name="Ament-Velasquez S.L."/>
            <person name="Kruys A."/>
            <person name="Hutchinson M.I."/>
            <person name="Powell A.J."/>
            <person name="Barry K."/>
            <person name="Miller A.N."/>
            <person name="Grigoriev I.V."/>
            <person name="Debuchy R."/>
            <person name="Gladieux P."/>
            <person name="Hiltunen Thoren M."/>
            <person name="Johannesson H."/>
        </authorList>
    </citation>
    <scope>NUCLEOTIDE SEQUENCE</scope>
    <source>
        <strain evidence="3">CBS 314.62</strain>
    </source>
</reference>
<dbReference type="InterPro" id="IPR027417">
    <property type="entry name" value="P-loop_NTPase"/>
</dbReference>
<sequence length="674" mass="75688">MDPLSALSVATAVVAFVDFGAKLATRSFEIASSRTGQPPTVVKLHESATELASIAGAAHGRTREFVASYRDHPHADSFARLEEECHEVERKLGAALDKLTAVPRKKWIMGGSQAWVAVRSLWSDGEMDELQAKLDRIRSQVKMHVLMCIWEESQKTSERAKGVEQGVGDVLSIVRRMEGTMSVLHAEFTKQAQEDQDPISSSESPIFKQAAATATSPLALDATSQNPSVEQIANKILEGLRFEGMTTRAERIPTAYPETFQWLFSRQENFKDWLRLPDTGVFWITGKPASGKSTLMKYISTHQSLRSYLHAWAGEAELLIASIYFWGPGSRIQKSRDGLLRSLLYQLLSVRPDLCNVVTPGRYSLLELAGTGVKLPDWEWAELMESLNRLAAAIQGQSRLALFVDGLDEYLGDQEGLVKFLKRLQQDYGLKLCVSSRPWNVFSDEFQFSPSLRMEDLTKPDIDIYIQGSLGSNLAIQQLQRLEPASIAELLEAIRSRAQGVFLWVVLVVEQLRITVRDNPRLPEVWKVFDSLPSDLEQLYEAIESKLDAQQQQEASKLYQLVMVWKRMWSSQVEATFIWLAVNCLDPTEPVAYPDRDKEPLILPLVTRLLSGHTKGILQIFAPAAATSSIPPKIDFLHRTAFDWLRIRHNWTRICAQGPADYQPVLVLIAVLVS</sequence>
<dbReference type="Pfam" id="PF24883">
    <property type="entry name" value="NPHP3_N"/>
    <property type="match status" value="1"/>
</dbReference>
<dbReference type="PANTHER" id="PTHR10039">
    <property type="entry name" value="AMELOGENIN"/>
    <property type="match status" value="1"/>
</dbReference>
<keyword evidence="4" id="KW-1185">Reference proteome</keyword>
<dbReference type="Gene3D" id="3.40.50.300">
    <property type="entry name" value="P-loop containing nucleotide triphosphate hydrolases"/>
    <property type="match status" value="1"/>
</dbReference>
<name>A0AAE0X2D5_9PEZI</name>
<dbReference type="SUPFAM" id="SSF52540">
    <property type="entry name" value="P-loop containing nucleoside triphosphate hydrolases"/>
    <property type="match status" value="1"/>
</dbReference>
<proteinExistence type="predicted"/>
<dbReference type="EMBL" id="JAULSO010000004">
    <property type="protein sequence ID" value="KAK3683436.1"/>
    <property type="molecule type" value="Genomic_DNA"/>
</dbReference>
<protein>
    <recommendedName>
        <fullName evidence="2">Nephrocystin 3-like N-terminal domain-containing protein</fullName>
    </recommendedName>
</protein>
<keyword evidence="1" id="KW-0677">Repeat</keyword>
<dbReference type="Proteomes" id="UP001270362">
    <property type="component" value="Unassembled WGS sequence"/>
</dbReference>
<organism evidence="3 4">
    <name type="scientific">Podospora appendiculata</name>
    <dbReference type="NCBI Taxonomy" id="314037"/>
    <lineage>
        <taxon>Eukaryota</taxon>
        <taxon>Fungi</taxon>
        <taxon>Dikarya</taxon>
        <taxon>Ascomycota</taxon>
        <taxon>Pezizomycotina</taxon>
        <taxon>Sordariomycetes</taxon>
        <taxon>Sordariomycetidae</taxon>
        <taxon>Sordariales</taxon>
        <taxon>Podosporaceae</taxon>
        <taxon>Podospora</taxon>
    </lineage>
</organism>
<dbReference type="AlphaFoldDB" id="A0AAE0X2D5"/>
<accession>A0AAE0X2D5</accession>
<dbReference type="PANTHER" id="PTHR10039:SF5">
    <property type="entry name" value="NACHT DOMAIN-CONTAINING PROTEIN"/>
    <property type="match status" value="1"/>
</dbReference>
<evidence type="ECO:0000313" key="4">
    <source>
        <dbReference type="Proteomes" id="UP001270362"/>
    </source>
</evidence>
<reference evidence="3" key="2">
    <citation type="submission" date="2023-06" db="EMBL/GenBank/DDBJ databases">
        <authorList>
            <consortium name="Lawrence Berkeley National Laboratory"/>
            <person name="Haridas S."/>
            <person name="Hensen N."/>
            <person name="Bonometti L."/>
            <person name="Westerberg I."/>
            <person name="Brannstrom I.O."/>
            <person name="Guillou S."/>
            <person name="Cros-Aarteil S."/>
            <person name="Calhoun S."/>
            <person name="Kuo A."/>
            <person name="Mondo S."/>
            <person name="Pangilinan J."/>
            <person name="Riley R."/>
            <person name="Labutti K."/>
            <person name="Andreopoulos B."/>
            <person name="Lipzen A."/>
            <person name="Chen C."/>
            <person name="Yanf M."/>
            <person name="Daum C."/>
            <person name="Ng V."/>
            <person name="Clum A."/>
            <person name="Steindorff A."/>
            <person name="Ohm R."/>
            <person name="Martin F."/>
            <person name="Silar P."/>
            <person name="Natvig D."/>
            <person name="Lalanne C."/>
            <person name="Gautier V."/>
            <person name="Ament-Velasquez S.L."/>
            <person name="Kruys A."/>
            <person name="Hutchinson M.I."/>
            <person name="Powell A.J."/>
            <person name="Barry K."/>
            <person name="Miller A.N."/>
            <person name="Grigoriev I.V."/>
            <person name="Debuchy R."/>
            <person name="Gladieux P."/>
            <person name="Thoren M.H."/>
            <person name="Johannesson H."/>
        </authorList>
    </citation>
    <scope>NUCLEOTIDE SEQUENCE</scope>
    <source>
        <strain evidence="3">CBS 314.62</strain>
    </source>
</reference>
<dbReference type="InterPro" id="IPR056884">
    <property type="entry name" value="NPHP3-like_N"/>
</dbReference>
<feature type="non-terminal residue" evidence="3">
    <location>
        <position position="674"/>
    </location>
</feature>
<feature type="domain" description="Nephrocystin 3-like N-terminal" evidence="2">
    <location>
        <begin position="259"/>
        <end position="437"/>
    </location>
</feature>
<evidence type="ECO:0000313" key="3">
    <source>
        <dbReference type="EMBL" id="KAK3683436.1"/>
    </source>
</evidence>